<feature type="domain" description="Methyltransferase" evidence="4">
    <location>
        <begin position="46"/>
        <end position="139"/>
    </location>
</feature>
<evidence type="ECO:0000256" key="3">
    <source>
        <dbReference type="ARBA" id="ARBA00022691"/>
    </source>
</evidence>
<dbReference type="STRING" id="394193.SAMN04489732_106265"/>
<evidence type="ECO:0000256" key="1">
    <source>
        <dbReference type="ARBA" id="ARBA00022603"/>
    </source>
</evidence>
<sequence>MSLPDLDFEQLYQGQSPMGGAMPWDIGAPQPVLVALEGSGGFRGEVLDVGSGLGENAAFLASRGYRVTGVDGSPTAVRRAQERAAAKGLDVSFEVADATRLDGLEDRFDTVLDSALYHCLDEEQRHSYVAALVRATRPGARLHIFCFSDALPEGFPTPFRISERNLRETVGQGGWRITSLAPALYTTAVTPAELKGTVEAFMPGQSFDAAMLESLAVDENGRVRAPVWQLAAERV</sequence>
<dbReference type="SUPFAM" id="SSF53335">
    <property type="entry name" value="S-adenosyl-L-methionine-dependent methyltransferases"/>
    <property type="match status" value="1"/>
</dbReference>
<dbReference type="RefSeq" id="WP_091617771.1">
    <property type="nucleotide sequence ID" value="NZ_FOEF01000006.1"/>
</dbReference>
<dbReference type="GO" id="GO:0008168">
    <property type="term" value="F:methyltransferase activity"/>
    <property type="evidence" value="ECO:0007669"/>
    <property type="project" value="UniProtKB-KW"/>
</dbReference>
<dbReference type="Pfam" id="PF13649">
    <property type="entry name" value="Methyltransf_25"/>
    <property type="match status" value="1"/>
</dbReference>
<dbReference type="CDD" id="cd02440">
    <property type="entry name" value="AdoMet_MTases"/>
    <property type="match status" value="1"/>
</dbReference>
<evidence type="ECO:0000313" key="5">
    <source>
        <dbReference type="EMBL" id="SEP34732.1"/>
    </source>
</evidence>
<dbReference type="GO" id="GO:0032259">
    <property type="term" value="P:methylation"/>
    <property type="evidence" value="ECO:0007669"/>
    <property type="project" value="UniProtKB-KW"/>
</dbReference>
<keyword evidence="1 5" id="KW-0489">Methyltransferase</keyword>
<organism evidence="5 6">
    <name type="scientific">Amycolatopsis saalfeldensis</name>
    <dbReference type="NCBI Taxonomy" id="394193"/>
    <lineage>
        <taxon>Bacteria</taxon>
        <taxon>Bacillati</taxon>
        <taxon>Actinomycetota</taxon>
        <taxon>Actinomycetes</taxon>
        <taxon>Pseudonocardiales</taxon>
        <taxon>Pseudonocardiaceae</taxon>
        <taxon>Amycolatopsis</taxon>
    </lineage>
</organism>
<accession>A0A1H8X492</accession>
<reference evidence="5 6" key="1">
    <citation type="submission" date="2016-10" db="EMBL/GenBank/DDBJ databases">
        <authorList>
            <person name="de Groot N.N."/>
        </authorList>
    </citation>
    <scope>NUCLEOTIDE SEQUENCE [LARGE SCALE GENOMIC DNA]</scope>
    <source>
        <strain evidence="5 6">DSM 44993</strain>
    </source>
</reference>
<gene>
    <name evidence="5" type="ORF">SAMN04489732_106265</name>
</gene>
<dbReference type="InterPro" id="IPR029063">
    <property type="entry name" value="SAM-dependent_MTases_sf"/>
</dbReference>
<evidence type="ECO:0000256" key="2">
    <source>
        <dbReference type="ARBA" id="ARBA00022679"/>
    </source>
</evidence>
<dbReference type="PANTHER" id="PTHR43464">
    <property type="entry name" value="METHYLTRANSFERASE"/>
    <property type="match status" value="1"/>
</dbReference>
<protein>
    <submittedName>
        <fullName evidence="5">Methyltransferase domain-containing protein</fullName>
    </submittedName>
</protein>
<proteinExistence type="predicted"/>
<dbReference type="EMBL" id="FOEF01000006">
    <property type="protein sequence ID" value="SEP34732.1"/>
    <property type="molecule type" value="Genomic_DNA"/>
</dbReference>
<dbReference type="InterPro" id="IPR041698">
    <property type="entry name" value="Methyltransf_25"/>
</dbReference>
<keyword evidence="6" id="KW-1185">Reference proteome</keyword>
<keyword evidence="3" id="KW-0949">S-adenosyl-L-methionine</keyword>
<dbReference type="AlphaFoldDB" id="A0A1H8X492"/>
<dbReference type="PANTHER" id="PTHR43464:SF19">
    <property type="entry name" value="UBIQUINONE BIOSYNTHESIS O-METHYLTRANSFERASE, MITOCHONDRIAL"/>
    <property type="match status" value="1"/>
</dbReference>
<name>A0A1H8X492_9PSEU</name>
<keyword evidence="2 5" id="KW-0808">Transferase</keyword>
<evidence type="ECO:0000313" key="6">
    <source>
        <dbReference type="Proteomes" id="UP000198582"/>
    </source>
</evidence>
<dbReference type="OrthoDB" id="3825914at2"/>
<dbReference type="Gene3D" id="3.40.50.150">
    <property type="entry name" value="Vaccinia Virus protein VP39"/>
    <property type="match status" value="1"/>
</dbReference>
<dbReference type="Proteomes" id="UP000198582">
    <property type="component" value="Unassembled WGS sequence"/>
</dbReference>
<evidence type="ECO:0000259" key="4">
    <source>
        <dbReference type="Pfam" id="PF13649"/>
    </source>
</evidence>